<dbReference type="InterPro" id="IPR010987">
    <property type="entry name" value="Glutathione-S-Trfase_C-like"/>
</dbReference>
<dbReference type="PROSITE" id="PS50405">
    <property type="entry name" value="GST_CTER"/>
    <property type="match status" value="1"/>
</dbReference>
<dbReference type="SFLD" id="SFLDS00019">
    <property type="entry name" value="Glutathione_Transferase_(cytos"/>
    <property type="match status" value="1"/>
</dbReference>
<reference evidence="7" key="1">
    <citation type="submission" date="2023-07" db="EMBL/GenBank/DDBJ databases">
        <title>A chromosome-level genome assembly of Lolium multiflorum.</title>
        <authorList>
            <person name="Chen Y."/>
            <person name="Copetti D."/>
            <person name="Kolliker R."/>
            <person name="Studer B."/>
        </authorList>
    </citation>
    <scope>NUCLEOTIDE SEQUENCE</scope>
    <source>
        <strain evidence="7">02402/16</strain>
        <tissue evidence="7">Leaf</tissue>
    </source>
</reference>
<dbReference type="SUPFAM" id="SSF47616">
    <property type="entry name" value="GST C-terminal domain-like"/>
    <property type="match status" value="1"/>
</dbReference>
<dbReference type="SFLD" id="SFLDG01152">
    <property type="entry name" value="Main.3:_Omega-_and_Tau-like"/>
    <property type="match status" value="1"/>
</dbReference>
<comment type="similarity">
    <text evidence="2">Belongs to the GST superfamily. Tau family.</text>
</comment>
<evidence type="ECO:0000256" key="1">
    <source>
        <dbReference type="ARBA" id="ARBA00022679"/>
    </source>
</evidence>
<evidence type="ECO:0000256" key="4">
    <source>
        <dbReference type="RuleBase" id="RU369102"/>
    </source>
</evidence>
<evidence type="ECO:0000259" key="6">
    <source>
        <dbReference type="PROSITE" id="PS50405"/>
    </source>
</evidence>
<dbReference type="FunFam" id="1.20.1050.10:FF:000023">
    <property type="entry name" value="Probable glutathione S-transferase GSTU6"/>
    <property type="match status" value="1"/>
</dbReference>
<gene>
    <name evidence="7" type="ORF">QYE76_028227</name>
</gene>
<dbReference type="Pfam" id="PF13410">
    <property type="entry name" value="GST_C_2"/>
    <property type="match status" value="1"/>
</dbReference>
<dbReference type="AlphaFoldDB" id="A0AAD8QM90"/>
<dbReference type="GO" id="GO:0006749">
    <property type="term" value="P:glutathione metabolic process"/>
    <property type="evidence" value="ECO:0007669"/>
    <property type="project" value="InterPro"/>
</dbReference>
<sequence>MAGEGDLKLLGMVVSPFVVRVRMALHLKGVSYEYIEQDLLNKGELLLKYNPVHKKVPVLVHNGKPICESLAIVQYARFWYVDEALAASSPSILPADPHNRAVARFWAAYVDDKFFPAWIGVMRAETEEDRAKKMSETAAVVEQLEAALAQCSNGKAFFSGESVGYLDIAVGCNLFWLDAMRKMFGVVVIDAARTPGFAAWADRFRESGVGKKVLPDADVAAEYAKKIQAYRAAAAASK</sequence>
<dbReference type="SFLD" id="SFLDG00358">
    <property type="entry name" value="Main_(cytGST)"/>
    <property type="match status" value="1"/>
</dbReference>
<feature type="domain" description="GST C-terminal" evidence="6">
    <location>
        <begin position="96"/>
        <end position="227"/>
    </location>
</feature>
<dbReference type="InterPro" id="IPR045074">
    <property type="entry name" value="GST_C_Tau"/>
</dbReference>
<dbReference type="PANTHER" id="PTHR11260">
    <property type="entry name" value="GLUTATHIONE S-TRANSFERASE, GST, SUPERFAMILY, GST DOMAIN CONTAINING"/>
    <property type="match status" value="1"/>
</dbReference>
<comment type="subcellular location">
    <subcellularLocation>
        <location evidence="4">Cytoplasm</location>
        <location evidence="4">Cytosol</location>
    </subcellularLocation>
</comment>
<dbReference type="Gene3D" id="3.40.30.10">
    <property type="entry name" value="Glutaredoxin"/>
    <property type="match status" value="1"/>
</dbReference>
<dbReference type="InterPro" id="IPR040079">
    <property type="entry name" value="Glutathione_S-Trfase"/>
</dbReference>
<dbReference type="Proteomes" id="UP001231189">
    <property type="component" value="Unassembled WGS sequence"/>
</dbReference>
<organism evidence="7 8">
    <name type="scientific">Lolium multiflorum</name>
    <name type="common">Italian ryegrass</name>
    <name type="synonym">Lolium perenne subsp. multiflorum</name>
    <dbReference type="NCBI Taxonomy" id="4521"/>
    <lineage>
        <taxon>Eukaryota</taxon>
        <taxon>Viridiplantae</taxon>
        <taxon>Streptophyta</taxon>
        <taxon>Embryophyta</taxon>
        <taxon>Tracheophyta</taxon>
        <taxon>Spermatophyta</taxon>
        <taxon>Magnoliopsida</taxon>
        <taxon>Liliopsida</taxon>
        <taxon>Poales</taxon>
        <taxon>Poaceae</taxon>
        <taxon>BOP clade</taxon>
        <taxon>Pooideae</taxon>
        <taxon>Poodae</taxon>
        <taxon>Poeae</taxon>
        <taxon>Poeae Chloroplast Group 2 (Poeae type)</taxon>
        <taxon>Loliodinae</taxon>
        <taxon>Loliinae</taxon>
        <taxon>Lolium</taxon>
    </lineage>
</organism>
<evidence type="ECO:0000313" key="7">
    <source>
        <dbReference type="EMBL" id="KAK1604554.1"/>
    </source>
</evidence>
<dbReference type="Pfam" id="PF02798">
    <property type="entry name" value="GST_N"/>
    <property type="match status" value="1"/>
</dbReference>
<keyword evidence="8" id="KW-1185">Reference proteome</keyword>
<dbReference type="Gene3D" id="1.20.1050.10">
    <property type="match status" value="1"/>
</dbReference>
<comment type="function">
    <text evidence="4">Is involved in the conjugation of reduced glutathione to a wide number of exogenous and endogenous hydrophobic electrophiles.</text>
</comment>
<evidence type="ECO:0000259" key="5">
    <source>
        <dbReference type="PROSITE" id="PS50404"/>
    </source>
</evidence>
<dbReference type="InterPro" id="IPR045073">
    <property type="entry name" value="Omega/Tau-like"/>
</dbReference>
<feature type="domain" description="GST N-terminal" evidence="5">
    <location>
        <begin position="5"/>
        <end position="84"/>
    </location>
</feature>
<dbReference type="CDD" id="cd03185">
    <property type="entry name" value="GST_C_Tau"/>
    <property type="match status" value="1"/>
</dbReference>
<accession>A0AAD8QM90</accession>
<dbReference type="PANTHER" id="PTHR11260:SF566">
    <property type="entry name" value="GLUTATHIONE S-TRANSFERASE"/>
    <property type="match status" value="1"/>
</dbReference>
<keyword evidence="1 4" id="KW-0808">Transferase</keyword>
<evidence type="ECO:0000256" key="2">
    <source>
        <dbReference type="ARBA" id="ARBA00025743"/>
    </source>
</evidence>
<dbReference type="SUPFAM" id="SSF52833">
    <property type="entry name" value="Thioredoxin-like"/>
    <property type="match status" value="1"/>
</dbReference>
<evidence type="ECO:0000313" key="8">
    <source>
        <dbReference type="Proteomes" id="UP001231189"/>
    </source>
</evidence>
<evidence type="ECO:0000256" key="3">
    <source>
        <dbReference type="ARBA" id="ARBA00047960"/>
    </source>
</evidence>
<dbReference type="GO" id="GO:0005829">
    <property type="term" value="C:cytosol"/>
    <property type="evidence" value="ECO:0007669"/>
    <property type="project" value="UniProtKB-SubCell"/>
</dbReference>
<dbReference type="InterPro" id="IPR036249">
    <property type="entry name" value="Thioredoxin-like_sf"/>
</dbReference>
<dbReference type="InterPro" id="IPR036282">
    <property type="entry name" value="Glutathione-S-Trfase_C_sf"/>
</dbReference>
<comment type="caution">
    <text evidence="7">The sequence shown here is derived from an EMBL/GenBank/DDBJ whole genome shotgun (WGS) entry which is preliminary data.</text>
</comment>
<comment type="catalytic activity">
    <reaction evidence="3 4">
        <text>RX + glutathione = an S-substituted glutathione + a halide anion + H(+)</text>
        <dbReference type="Rhea" id="RHEA:16437"/>
        <dbReference type="ChEBI" id="CHEBI:15378"/>
        <dbReference type="ChEBI" id="CHEBI:16042"/>
        <dbReference type="ChEBI" id="CHEBI:17792"/>
        <dbReference type="ChEBI" id="CHEBI:57925"/>
        <dbReference type="ChEBI" id="CHEBI:90779"/>
        <dbReference type="EC" id="2.5.1.18"/>
    </reaction>
</comment>
<dbReference type="InterPro" id="IPR004045">
    <property type="entry name" value="Glutathione_S-Trfase_N"/>
</dbReference>
<dbReference type="EC" id="2.5.1.18" evidence="4"/>
<proteinExistence type="inferred from homology"/>
<dbReference type="EMBL" id="JAUUTY010000007">
    <property type="protein sequence ID" value="KAK1604554.1"/>
    <property type="molecule type" value="Genomic_DNA"/>
</dbReference>
<keyword evidence="4" id="KW-0963">Cytoplasm</keyword>
<dbReference type="PROSITE" id="PS50404">
    <property type="entry name" value="GST_NTER"/>
    <property type="match status" value="1"/>
</dbReference>
<dbReference type="FunFam" id="3.40.30.10:FF:000044">
    <property type="entry name" value="Glutathione S-transferase GSTU6"/>
    <property type="match status" value="1"/>
</dbReference>
<dbReference type="GO" id="GO:0004364">
    <property type="term" value="F:glutathione transferase activity"/>
    <property type="evidence" value="ECO:0007669"/>
    <property type="project" value="UniProtKB-UniRule"/>
</dbReference>
<name>A0AAD8QM90_LOLMU</name>
<dbReference type="CDD" id="cd03058">
    <property type="entry name" value="GST_N_Tau"/>
    <property type="match status" value="1"/>
</dbReference>
<protein>
    <recommendedName>
        <fullName evidence="4">Glutathione S-transferase</fullName>
        <ecNumber evidence="4">2.5.1.18</ecNumber>
    </recommendedName>
</protein>